<feature type="compositionally biased region" description="Basic and acidic residues" evidence="1">
    <location>
        <begin position="58"/>
        <end position="68"/>
    </location>
</feature>
<feature type="compositionally biased region" description="Basic and acidic residues" evidence="1">
    <location>
        <begin position="327"/>
        <end position="341"/>
    </location>
</feature>
<feature type="region of interest" description="Disordered" evidence="1">
    <location>
        <begin position="482"/>
        <end position="502"/>
    </location>
</feature>
<protein>
    <submittedName>
        <fullName evidence="2">Uncharacterized protein</fullName>
    </submittedName>
</protein>
<dbReference type="AlphaFoldDB" id="A0A1Q5UC04"/>
<dbReference type="EMBL" id="MNBE01000419">
    <property type="protein sequence ID" value="OKP09991.1"/>
    <property type="molecule type" value="Genomic_DNA"/>
</dbReference>
<organism evidence="2 3">
    <name type="scientific">Penicillium subrubescens</name>
    <dbReference type="NCBI Taxonomy" id="1316194"/>
    <lineage>
        <taxon>Eukaryota</taxon>
        <taxon>Fungi</taxon>
        <taxon>Dikarya</taxon>
        <taxon>Ascomycota</taxon>
        <taxon>Pezizomycotina</taxon>
        <taxon>Eurotiomycetes</taxon>
        <taxon>Eurotiomycetidae</taxon>
        <taxon>Eurotiales</taxon>
        <taxon>Aspergillaceae</taxon>
        <taxon>Penicillium</taxon>
    </lineage>
</organism>
<sequence>MSSSRAPKDGVGKRGKGKQIGGKDSSIELMEQAANNGTLPPGKVALAAAQASISDAGGNHEQDTDVDHQGSTSRQVPNDSRETSLLPNDAAQVTPVKGDNVSDVDMSDVSSEPENLTETPSRGDGQQDVASTLHRQRDDSPQDHSDDASQDDECLGRLDPPSGSPPGRSSNSPRINDDVIDGWGTFRGSTFVIIQCGPRHAAKYRLEYRPNYEDDKTDNISDQEVRISSLRDKDSSGKKHWRYSRDNVDGIYGVVSEERNPYKNYKTDPCLWVKIKWKGLEPRDQERLVRGCSWIPRSEFTRFCGGKRATERKLKEVWDKQEARYLESRRGEPRMANEDRSPTPCPLGASSNGDRDRRSTSRLQTPENRPEDPGRHQTRTPSRRSVPRSSQVNQTDSNGSSNSEGLSPSRAATAAPSSHVQRVTNESGAQSQESRFVQTWEEFVAEMAQEEHWQELDENERMTKRAMAKGSYHVYCETVAKTRGASPTERGPVTGAPQIPVH</sequence>
<feature type="compositionally biased region" description="Low complexity" evidence="1">
    <location>
        <begin position="165"/>
        <end position="174"/>
    </location>
</feature>
<feature type="compositionally biased region" description="Basic residues" evidence="1">
    <location>
        <begin position="376"/>
        <end position="386"/>
    </location>
</feature>
<feature type="compositionally biased region" description="Polar residues" evidence="1">
    <location>
        <begin position="393"/>
        <end position="406"/>
    </location>
</feature>
<feature type="compositionally biased region" description="Basic and acidic residues" evidence="1">
    <location>
        <begin position="135"/>
        <end position="147"/>
    </location>
</feature>
<dbReference type="Proteomes" id="UP000186955">
    <property type="component" value="Unassembled WGS sequence"/>
</dbReference>
<evidence type="ECO:0000313" key="2">
    <source>
        <dbReference type="EMBL" id="OKP09991.1"/>
    </source>
</evidence>
<feature type="compositionally biased region" description="Basic and acidic residues" evidence="1">
    <location>
        <begin position="1"/>
        <end position="12"/>
    </location>
</feature>
<comment type="caution">
    <text evidence="2">The sequence shown here is derived from an EMBL/GenBank/DDBJ whole genome shotgun (WGS) entry which is preliminary data.</text>
</comment>
<evidence type="ECO:0000256" key="1">
    <source>
        <dbReference type="SAM" id="MobiDB-lite"/>
    </source>
</evidence>
<feature type="compositionally biased region" description="Polar residues" evidence="1">
    <location>
        <begin position="69"/>
        <end position="86"/>
    </location>
</feature>
<feature type="compositionally biased region" description="Low complexity" evidence="1">
    <location>
        <begin position="99"/>
        <end position="110"/>
    </location>
</feature>
<feature type="region of interest" description="Disordered" evidence="1">
    <location>
        <begin position="1"/>
        <end position="176"/>
    </location>
</feature>
<keyword evidence="3" id="KW-1185">Reference proteome</keyword>
<gene>
    <name evidence="2" type="ORF">PENSUB_4613</name>
</gene>
<proteinExistence type="predicted"/>
<evidence type="ECO:0000313" key="3">
    <source>
        <dbReference type="Proteomes" id="UP000186955"/>
    </source>
</evidence>
<name>A0A1Q5UC04_9EURO</name>
<feature type="region of interest" description="Disordered" evidence="1">
    <location>
        <begin position="327"/>
        <end position="434"/>
    </location>
</feature>
<feature type="compositionally biased region" description="Polar residues" evidence="1">
    <location>
        <begin position="419"/>
        <end position="434"/>
    </location>
</feature>
<accession>A0A1Q5UC04</accession>
<reference evidence="2 3" key="1">
    <citation type="submission" date="2016-10" db="EMBL/GenBank/DDBJ databases">
        <title>Genome sequence of the ascomycete fungus Penicillium subrubescens.</title>
        <authorList>
            <person name="De Vries R.P."/>
            <person name="Peng M."/>
            <person name="Dilokpimol A."/>
            <person name="Hilden K."/>
            <person name="Makela M.R."/>
            <person name="Grigoriev I."/>
            <person name="Riley R."/>
            <person name="Granchi Z."/>
        </authorList>
    </citation>
    <scope>NUCLEOTIDE SEQUENCE [LARGE SCALE GENOMIC DNA]</scope>
    <source>
        <strain evidence="2 3">CBS 132785</strain>
    </source>
</reference>
<feature type="compositionally biased region" description="Low complexity" evidence="1">
    <location>
        <begin position="45"/>
        <end position="56"/>
    </location>
</feature>
<feature type="compositionally biased region" description="Low complexity" evidence="1">
    <location>
        <begin position="407"/>
        <end position="418"/>
    </location>
</feature>